<feature type="transmembrane region" description="Helical" evidence="1">
    <location>
        <begin position="188"/>
        <end position="209"/>
    </location>
</feature>
<keyword evidence="1" id="KW-0472">Membrane</keyword>
<organism>
    <name type="scientific">Ixodes scapularis</name>
    <name type="common">Black-legged tick</name>
    <name type="synonym">Deer tick</name>
    <dbReference type="NCBI Taxonomy" id="6945"/>
    <lineage>
        <taxon>Eukaryota</taxon>
        <taxon>Metazoa</taxon>
        <taxon>Ecdysozoa</taxon>
        <taxon>Arthropoda</taxon>
        <taxon>Chelicerata</taxon>
        <taxon>Arachnida</taxon>
        <taxon>Acari</taxon>
        <taxon>Parasitiformes</taxon>
        <taxon>Ixodida</taxon>
        <taxon>Ixodoidea</taxon>
        <taxon>Ixodidae</taxon>
        <taxon>Ixodinae</taxon>
        <taxon>Ixodes</taxon>
    </lineage>
</organism>
<accession>B7QET7</accession>
<dbReference type="InParanoid" id="B7QET7"/>
<dbReference type="AlphaFoldDB" id="B7QET7"/>
<dbReference type="PANTHER" id="PTHR38337">
    <property type="entry name" value="AGAP010540-PA"/>
    <property type="match status" value="1"/>
</dbReference>
<evidence type="ECO:0000313" key="2">
    <source>
        <dbReference type="EMBL" id="EEC17359.1"/>
    </source>
</evidence>
<feature type="transmembrane region" description="Helical" evidence="1">
    <location>
        <begin position="67"/>
        <end position="91"/>
    </location>
</feature>
<evidence type="ECO:0000313" key="3">
    <source>
        <dbReference type="EnsemblMetazoa" id="ISCW022812-PA"/>
    </source>
</evidence>
<feature type="transmembrane region" description="Helical" evidence="1">
    <location>
        <begin position="410"/>
        <end position="430"/>
    </location>
</feature>
<dbReference type="PaxDb" id="6945-B7QET7"/>
<keyword evidence="1" id="KW-0812">Transmembrane</keyword>
<reference evidence="3" key="2">
    <citation type="submission" date="2020-05" db="UniProtKB">
        <authorList>
            <consortium name="EnsemblMetazoa"/>
        </authorList>
    </citation>
    <scope>IDENTIFICATION</scope>
    <source>
        <strain evidence="3">wikel</strain>
    </source>
</reference>
<proteinExistence type="predicted"/>
<dbReference type="Proteomes" id="UP000001555">
    <property type="component" value="Unassembled WGS sequence"/>
</dbReference>
<dbReference type="VEuPathDB" id="VectorBase:ISCW022812"/>
<dbReference type="VEuPathDB" id="VectorBase:ISCP_028136"/>
<gene>
    <name evidence="2" type="ORF">IscW_ISCW022812</name>
</gene>
<sequence>HIRSNLSDNSYVGIQSGALLDFQSPMEVSTSVVLSFCRKHVLRHYFRLLMLVGWKPLLDTDRGDPCFVALSAANVAYSTAVFAVLLMGHLLQYAACFRRDGVLSFRVKMSTLLTTSWIQESDKVRSVFAVYLLPATLQVSSYIVALVHMRSHDDEQFQALMEKVFLQMTMTDVWHISKQRITQRLRGVYVAGIVWIFASIASQILNIHVNGADNFEWLFVPEDDVRLHHVLLGLLFLTVLFHDIVSMTIATTYAIHCQLVLVYLQHMCQAVREKRMSFRELYRGVEEARKSVKYLNQKQALGVTIQMMWLCSRSAVCVYALLDTPWSQMTRFFSAWLNVLLWLSLVLIPLFQACRLSSTCNHVRELGLELMARPFGYGDALEADLNTMLLFTSSLRMQAKLCALPVTKRSVVFVFLLLGLSLFIAVQLNLVRFSP</sequence>
<feature type="transmembrane region" description="Helical" evidence="1">
    <location>
        <begin position="333"/>
        <end position="351"/>
    </location>
</feature>
<feature type="transmembrane region" description="Helical" evidence="1">
    <location>
        <begin position="300"/>
        <end position="321"/>
    </location>
</feature>
<feature type="transmembrane region" description="Helical" evidence="1">
    <location>
        <begin position="229"/>
        <end position="255"/>
    </location>
</feature>
<evidence type="ECO:0000313" key="4">
    <source>
        <dbReference type="Proteomes" id="UP000001555"/>
    </source>
</evidence>
<dbReference type="HOGENOM" id="CLU_038630_0_0_1"/>
<keyword evidence="4" id="KW-1185">Reference proteome</keyword>
<dbReference type="PANTHER" id="PTHR38337:SF1">
    <property type="entry name" value="GUSTATORY RECEPTOR"/>
    <property type="match status" value="1"/>
</dbReference>
<evidence type="ECO:0008006" key="5">
    <source>
        <dbReference type="Google" id="ProtNLM"/>
    </source>
</evidence>
<dbReference type="OrthoDB" id="6020333at2759"/>
<dbReference type="EnsemblMetazoa" id="ISCW022812-RA">
    <property type="protein sequence ID" value="ISCW022812-PA"/>
    <property type="gene ID" value="ISCW022812"/>
</dbReference>
<dbReference type="EMBL" id="ABJB011075236">
    <property type="status" value="NOT_ANNOTATED_CDS"/>
    <property type="molecule type" value="Genomic_DNA"/>
</dbReference>
<reference evidence="2 4" key="1">
    <citation type="submission" date="2008-03" db="EMBL/GenBank/DDBJ databases">
        <title>Annotation of Ixodes scapularis.</title>
        <authorList>
            <consortium name="Ixodes scapularis Genome Project Consortium"/>
            <person name="Caler E."/>
            <person name="Hannick L.I."/>
            <person name="Bidwell S."/>
            <person name="Joardar V."/>
            <person name="Thiagarajan M."/>
            <person name="Amedeo P."/>
            <person name="Galinsky K.J."/>
            <person name="Schobel S."/>
            <person name="Inman J."/>
            <person name="Hostetler J."/>
            <person name="Miller J."/>
            <person name="Hammond M."/>
            <person name="Megy K."/>
            <person name="Lawson D."/>
            <person name="Kodira C."/>
            <person name="Sutton G."/>
            <person name="Meyer J."/>
            <person name="Hill C.A."/>
            <person name="Birren B."/>
            <person name="Nene V."/>
            <person name="Collins F."/>
            <person name="Alarcon-Chaidez F."/>
            <person name="Wikel S."/>
            <person name="Strausberg R."/>
        </authorList>
    </citation>
    <scope>NUCLEOTIDE SEQUENCE [LARGE SCALE GENOMIC DNA]</scope>
    <source>
        <strain evidence="4">Wikel</strain>
        <strain evidence="2">Wikel colony</strain>
    </source>
</reference>
<protein>
    <recommendedName>
        <fullName evidence="5">Odorant receptor</fullName>
    </recommendedName>
</protein>
<evidence type="ECO:0000256" key="1">
    <source>
        <dbReference type="SAM" id="Phobius"/>
    </source>
</evidence>
<name>B7QET7_IXOSC</name>
<dbReference type="VEuPathDB" id="VectorBase:ISCI022812"/>
<dbReference type="EMBL" id="DS922315">
    <property type="protein sequence ID" value="EEC17359.1"/>
    <property type="molecule type" value="Genomic_DNA"/>
</dbReference>
<keyword evidence="1" id="KW-1133">Transmembrane helix</keyword>
<feature type="non-terminal residue" evidence="2">
    <location>
        <position position="1"/>
    </location>
</feature>